<dbReference type="Gene3D" id="3.90.1150.10">
    <property type="entry name" value="Aspartate Aminotransferase, domain 1"/>
    <property type="match status" value="1"/>
</dbReference>
<dbReference type="EMBL" id="JADQCH020000001">
    <property type="protein sequence ID" value="MEY2344104.1"/>
    <property type="molecule type" value="Genomic_DNA"/>
</dbReference>
<gene>
    <name evidence="1" type="ORF">I3679_007970</name>
</gene>
<dbReference type="InterPro" id="IPR015422">
    <property type="entry name" value="PyrdxlP-dep_Trfase_small"/>
</dbReference>
<name>A0ABD5LUW8_PROMI</name>
<dbReference type="SUPFAM" id="SSF53383">
    <property type="entry name" value="PLP-dependent transferases"/>
    <property type="match status" value="1"/>
</dbReference>
<accession>A0ABD5LUW8</accession>
<sequence>MQLTEQQLKHWFVSLAEVEMSWGSGFGAAGDGFFRINIATPRSILETVFTRLIRTSPHASLE</sequence>
<reference evidence="1" key="1">
    <citation type="submission" date="2021-05" db="EMBL/GenBank/DDBJ databases">
        <title>First report of NDM-5 and VEB-6 producing Proteus mirabilis isolated from blood of a sepsis patient in Kolkata, India.</title>
        <authorList>
            <person name="Halder G."/>
            <person name="Chaudhuri B."/>
            <person name="Dutta S."/>
        </authorList>
    </citation>
    <scope>NUCLEOTIDE SEQUENCE [LARGE SCALE GENOMIC DNA]</scope>
    <source>
        <strain evidence="1">7049</strain>
    </source>
</reference>
<dbReference type="InterPro" id="IPR015424">
    <property type="entry name" value="PyrdxlP-dep_Trfase"/>
</dbReference>
<evidence type="ECO:0000313" key="1">
    <source>
        <dbReference type="EMBL" id="MEY2344104.1"/>
    </source>
</evidence>
<evidence type="ECO:0008006" key="2">
    <source>
        <dbReference type="Google" id="ProtNLM"/>
    </source>
</evidence>
<comment type="caution">
    <text evidence="1">The sequence shown here is derived from an EMBL/GenBank/DDBJ whole genome shotgun (WGS) entry which is preliminary data.</text>
</comment>
<organism evidence="1">
    <name type="scientific">Proteus mirabilis</name>
    <dbReference type="NCBI Taxonomy" id="584"/>
    <lineage>
        <taxon>Bacteria</taxon>
        <taxon>Pseudomonadati</taxon>
        <taxon>Pseudomonadota</taxon>
        <taxon>Gammaproteobacteria</taxon>
        <taxon>Enterobacterales</taxon>
        <taxon>Morganellaceae</taxon>
        <taxon>Proteus</taxon>
    </lineage>
</organism>
<dbReference type="AlphaFoldDB" id="A0ABD5LUW8"/>
<protein>
    <recommendedName>
        <fullName evidence="2">Aminotransferase</fullName>
    </recommendedName>
</protein>
<proteinExistence type="predicted"/>